<evidence type="ECO:0000313" key="7">
    <source>
        <dbReference type="Proteomes" id="UP000292580"/>
    </source>
</evidence>
<evidence type="ECO:0000256" key="3">
    <source>
        <dbReference type="ARBA" id="ARBA00022989"/>
    </source>
</evidence>
<feature type="transmembrane region" description="Helical" evidence="5">
    <location>
        <begin position="64"/>
        <end position="82"/>
    </location>
</feature>
<dbReference type="InterPro" id="IPR052561">
    <property type="entry name" value="ComplexI_Subunit1"/>
</dbReference>
<dbReference type="Pfam" id="PF00146">
    <property type="entry name" value="NADHdh"/>
    <property type="match status" value="1"/>
</dbReference>
<organism evidence="6 7">
    <name type="scientific">Methanofollis fontis</name>
    <dbReference type="NCBI Taxonomy" id="2052832"/>
    <lineage>
        <taxon>Archaea</taxon>
        <taxon>Methanobacteriati</taxon>
        <taxon>Methanobacteriota</taxon>
        <taxon>Stenosarchaea group</taxon>
        <taxon>Methanomicrobia</taxon>
        <taxon>Methanomicrobiales</taxon>
        <taxon>Methanomicrobiaceae</taxon>
        <taxon>Methanofollis</taxon>
    </lineage>
</organism>
<dbReference type="Proteomes" id="UP000292580">
    <property type="component" value="Unassembled WGS sequence"/>
</dbReference>
<dbReference type="GO" id="GO:0005886">
    <property type="term" value="C:plasma membrane"/>
    <property type="evidence" value="ECO:0007669"/>
    <property type="project" value="TreeGrafter"/>
</dbReference>
<keyword evidence="3 5" id="KW-1133">Transmembrane helix</keyword>
<dbReference type="InterPro" id="IPR001694">
    <property type="entry name" value="NADH_UbQ_OxRdtase_su1/FPO"/>
</dbReference>
<dbReference type="PANTHER" id="PTHR43359:SF1">
    <property type="entry name" value="FORMATE HYDROGENLYASE SUBUNIT 4-RELATED"/>
    <property type="match status" value="1"/>
</dbReference>
<evidence type="ECO:0000313" key="6">
    <source>
        <dbReference type="EMBL" id="TAJ44737.1"/>
    </source>
</evidence>
<feature type="transmembrane region" description="Helical" evidence="5">
    <location>
        <begin position="87"/>
        <end position="108"/>
    </location>
</feature>
<keyword evidence="7" id="KW-1185">Reference proteome</keyword>
<evidence type="ECO:0000256" key="1">
    <source>
        <dbReference type="ARBA" id="ARBA00004141"/>
    </source>
</evidence>
<dbReference type="PANTHER" id="PTHR43359">
    <property type="entry name" value="FORMATE HYDROGENLYASE SUBUNIT 4"/>
    <property type="match status" value="1"/>
</dbReference>
<dbReference type="OrthoDB" id="15253at2157"/>
<feature type="transmembrane region" description="Helical" evidence="5">
    <location>
        <begin position="120"/>
        <end position="140"/>
    </location>
</feature>
<accession>A0A483CUV7</accession>
<comment type="caution">
    <text evidence="6">The sequence shown here is derived from an EMBL/GenBank/DDBJ whole genome shotgun (WGS) entry which is preliminary data.</text>
</comment>
<name>A0A483CUV7_9EURY</name>
<dbReference type="EMBL" id="PGCL01000002">
    <property type="protein sequence ID" value="TAJ44737.1"/>
    <property type="molecule type" value="Genomic_DNA"/>
</dbReference>
<feature type="transmembrane region" description="Helical" evidence="5">
    <location>
        <begin position="152"/>
        <end position="173"/>
    </location>
</feature>
<dbReference type="AlphaFoldDB" id="A0A483CUV7"/>
<proteinExistence type="predicted"/>
<evidence type="ECO:0000256" key="2">
    <source>
        <dbReference type="ARBA" id="ARBA00022692"/>
    </source>
</evidence>
<feature type="transmembrane region" description="Helical" evidence="5">
    <location>
        <begin position="222"/>
        <end position="244"/>
    </location>
</feature>
<comment type="subcellular location">
    <subcellularLocation>
        <location evidence="1">Membrane</location>
        <topology evidence="1">Multi-pass membrane protein</topology>
    </subcellularLocation>
</comment>
<keyword evidence="2 5" id="KW-0812">Transmembrane</keyword>
<protein>
    <submittedName>
        <fullName evidence="6">Ech hydrogenase subunit EchB</fullName>
    </submittedName>
</protein>
<evidence type="ECO:0000256" key="5">
    <source>
        <dbReference type="SAM" id="Phobius"/>
    </source>
</evidence>
<keyword evidence="4 5" id="KW-0472">Membrane</keyword>
<dbReference type="RefSeq" id="WP_130646536.1">
    <property type="nucleotide sequence ID" value="NZ_PGCL01000002.1"/>
</dbReference>
<gene>
    <name evidence="6" type="ORF">CUJ86_05410</name>
</gene>
<feature type="transmembrane region" description="Helical" evidence="5">
    <location>
        <begin position="265"/>
        <end position="283"/>
    </location>
</feature>
<evidence type="ECO:0000256" key="4">
    <source>
        <dbReference type="ARBA" id="ARBA00023136"/>
    </source>
</evidence>
<sequence length="286" mass="31603">MMSILNALVYLILAPVLGGLVAGIDRKITARMQGRVGPPILQPFYDVAKLFEKEDVTVTPSQNYYILSYLVFMAVTGALFFAGGDMLLVIFAFTLAHVFIVLGAYAAYSPYSYLGAERELIALMAYEPMIILTAVGLYLVTGSFYVSDIAASTVPVILYLPGVFLGFLTVLTIKLRKSPFDISTSHHAHQELVKGLTTEFSGATLGKIEIAHWYETVVMLGIVYLFFGFNPLLAIIVIALVYLLEIFIDNTFSRMKWEMTMKSGWGAAAILGFLNLAVLYYFYLGV</sequence>
<reference evidence="6 7" key="1">
    <citation type="submission" date="2017-11" db="EMBL/GenBank/DDBJ databases">
        <title>Isolation and Characterization of Methanofollis Species from Methane Seep Offshore SW Taiwan.</title>
        <authorList>
            <person name="Teng N.-H."/>
            <person name="Lai M.-C."/>
            <person name="Chen S.-C."/>
        </authorList>
    </citation>
    <scope>NUCLEOTIDE SEQUENCE [LARGE SCALE GENOMIC DNA]</scope>
    <source>
        <strain evidence="6 7">FWC-SCC2</strain>
    </source>
</reference>